<feature type="binding site" evidence="4">
    <location>
        <position position="70"/>
    </location>
    <ligand>
        <name>Mg(2+)</name>
        <dbReference type="ChEBI" id="CHEBI:18420"/>
        <label>1</label>
        <note>catalytic</note>
    </ligand>
</feature>
<feature type="binding site" evidence="4">
    <location>
        <position position="89"/>
    </location>
    <ligand>
        <name>Mg(2+)</name>
        <dbReference type="ChEBI" id="CHEBI:18420"/>
        <label>1</label>
        <note>catalytic</note>
    </ligand>
</feature>
<evidence type="ECO:0000256" key="3">
    <source>
        <dbReference type="ARBA" id="ARBA00022842"/>
    </source>
</evidence>
<accession>A0A934W2K8</accession>
<dbReference type="AlphaFoldDB" id="A0A934W2K8"/>
<dbReference type="PANTHER" id="PTHR20854">
    <property type="entry name" value="INOSITOL MONOPHOSPHATASE"/>
    <property type="match status" value="1"/>
</dbReference>
<comment type="cofactor">
    <cofactor evidence="4">
        <name>Mg(2+)</name>
        <dbReference type="ChEBI" id="CHEBI:18420"/>
    </cofactor>
</comment>
<dbReference type="Proteomes" id="UP000636458">
    <property type="component" value="Unassembled WGS sequence"/>
</dbReference>
<dbReference type="InterPro" id="IPR000760">
    <property type="entry name" value="Inositol_monophosphatase-like"/>
</dbReference>
<name>A0A934W2K8_9MICO</name>
<dbReference type="PANTHER" id="PTHR20854:SF4">
    <property type="entry name" value="INOSITOL-1-MONOPHOSPHATASE-RELATED"/>
    <property type="match status" value="1"/>
</dbReference>
<sequence>MTDRATIDEWAAAALELGRWAAEEMRNSEPLQLTAKANLADIVTDVDQRIESRVRDVLSRRFPSHTISGEEFGTTGGNAGSPTWYLDPIDGTTNFANGIPWSSFSLALEDGDGPLLGVVVDPSRGEIFTAERGNGARLNGLPVHCSPASSLAGTVVLTEWRGHLPWEGMYSVITELANDHATTRIMGSSALSLVTTGCGRSVATILGAYDPIDDMAGLLFAQEAGARIELVATGVGSLTVVAPGVSGAVAAARERATARDAAMS</sequence>
<keyword evidence="6" id="KW-1185">Reference proteome</keyword>
<dbReference type="GO" id="GO:0008934">
    <property type="term" value="F:inositol monophosphate 1-phosphatase activity"/>
    <property type="evidence" value="ECO:0007669"/>
    <property type="project" value="TreeGrafter"/>
</dbReference>
<dbReference type="SUPFAM" id="SSF56655">
    <property type="entry name" value="Carbohydrate phosphatase"/>
    <property type="match status" value="1"/>
</dbReference>
<dbReference type="InterPro" id="IPR020583">
    <property type="entry name" value="Inositol_monoP_metal-BS"/>
</dbReference>
<reference evidence="5" key="1">
    <citation type="submission" date="2021-01" db="EMBL/GenBank/DDBJ databases">
        <title>Lacisediminihabitans sp. nov. strain G11-30, isolated from Antarctic Soil.</title>
        <authorList>
            <person name="Li J."/>
        </authorList>
    </citation>
    <scope>NUCLEOTIDE SEQUENCE</scope>
    <source>
        <strain evidence="5">G11-30</strain>
    </source>
</reference>
<dbReference type="PRINTS" id="PR00377">
    <property type="entry name" value="IMPHPHTASES"/>
</dbReference>
<feature type="binding site" evidence="4">
    <location>
        <position position="87"/>
    </location>
    <ligand>
        <name>Mg(2+)</name>
        <dbReference type="ChEBI" id="CHEBI:18420"/>
        <label>1</label>
        <note>catalytic</note>
    </ligand>
</feature>
<organism evidence="5 6">
    <name type="scientific">Lacisediminihabitans changchengi</name>
    <dbReference type="NCBI Taxonomy" id="2787634"/>
    <lineage>
        <taxon>Bacteria</taxon>
        <taxon>Bacillati</taxon>
        <taxon>Actinomycetota</taxon>
        <taxon>Actinomycetes</taxon>
        <taxon>Micrococcales</taxon>
        <taxon>Microbacteriaceae</taxon>
        <taxon>Lacisediminihabitans</taxon>
    </lineage>
</organism>
<dbReference type="GO" id="GO:0007165">
    <property type="term" value="P:signal transduction"/>
    <property type="evidence" value="ECO:0007669"/>
    <property type="project" value="TreeGrafter"/>
</dbReference>
<dbReference type="Pfam" id="PF00459">
    <property type="entry name" value="Inositol_P"/>
    <property type="match status" value="1"/>
</dbReference>
<dbReference type="PROSITE" id="PS00629">
    <property type="entry name" value="IMP_1"/>
    <property type="match status" value="1"/>
</dbReference>
<evidence type="ECO:0000313" key="6">
    <source>
        <dbReference type="Proteomes" id="UP000636458"/>
    </source>
</evidence>
<dbReference type="Gene3D" id="3.40.190.80">
    <property type="match status" value="1"/>
</dbReference>
<dbReference type="Gene3D" id="3.30.540.10">
    <property type="entry name" value="Fructose-1,6-Bisphosphatase, subunit A, domain 1"/>
    <property type="match status" value="1"/>
</dbReference>
<evidence type="ECO:0000313" key="5">
    <source>
        <dbReference type="EMBL" id="MBK4346294.1"/>
    </source>
</evidence>
<protein>
    <submittedName>
        <fullName evidence="5">Inositol monophosphatase</fullName>
    </submittedName>
</protein>
<dbReference type="GO" id="GO:0046872">
    <property type="term" value="F:metal ion binding"/>
    <property type="evidence" value="ECO:0007669"/>
    <property type="project" value="UniProtKB-KW"/>
</dbReference>
<keyword evidence="3 4" id="KW-0460">Magnesium</keyword>
<dbReference type="RefSeq" id="WP_200554642.1">
    <property type="nucleotide sequence ID" value="NZ_JAEPES010000001.1"/>
</dbReference>
<gene>
    <name evidence="5" type="ORF">IV501_01485</name>
</gene>
<evidence type="ECO:0000256" key="4">
    <source>
        <dbReference type="PIRSR" id="PIRSR600760-2"/>
    </source>
</evidence>
<comment type="caution">
    <text evidence="5">The sequence shown here is derived from an EMBL/GenBank/DDBJ whole genome shotgun (WGS) entry which is preliminary data.</text>
</comment>
<keyword evidence="1 4" id="KW-0479">Metal-binding</keyword>
<evidence type="ECO:0000256" key="2">
    <source>
        <dbReference type="ARBA" id="ARBA00022801"/>
    </source>
</evidence>
<dbReference type="GO" id="GO:0006020">
    <property type="term" value="P:inositol metabolic process"/>
    <property type="evidence" value="ECO:0007669"/>
    <property type="project" value="TreeGrafter"/>
</dbReference>
<keyword evidence="2" id="KW-0378">Hydrolase</keyword>
<dbReference type="EMBL" id="JAEPES010000001">
    <property type="protein sequence ID" value="MBK4346294.1"/>
    <property type="molecule type" value="Genomic_DNA"/>
</dbReference>
<feature type="binding site" evidence="4">
    <location>
        <position position="90"/>
    </location>
    <ligand>
        <name>Mg(2+)</name>
        <dbReference type="ChEBI" id="CHEBI:18420"/>
        <label>2</label>
    </ligand>
</feature>
<evidence type="ECO:0000256" key="1">
    <source>
        <dbReference type="ARBA" id="ARBA00022723"/>
    </source>
</evidence>
<proteinExistence type="predicted"/>